<proteinExistence type="predicted"/>
<dbReference type="InterPro" id="IPR004322">
    <property type="entry name" value="Plasmid_replicase_bac"/>
</dbReference>
<dbReference type="RefSeq" id="WP_031943505.1">
    <property type="nucleotide sequence ID" value="NC_025111.1"/>
</dbReference>
<organism evidence="1">
    <name type="scientific">Acinetobacter baumannii</name>
    <dbReference type="NCBI Taxonomy" id="470"/>
    <lineage>
        <taxon>Bacteria</taxon>
        <taxon>Pseudomonadati</taxon>
        <taxon>Pseudomonadota</taxon>
        <taxon>Gammaproteobacteria</taxon>
        <taxon>Moraxellales</taxon>
        <taxon>Moraxellaceae</taxon>
        <taxon>Acinetobacter</taxon>
        <taxon>Acinetobacter calcoaceticus/baumannii complex</taxon>
    </lineage>
</organism>
<keyword evidence="1" id="KW-0614">Plasmid</keyword>
<dbReference type="Gene3D" id="1.10.340.50">
    <property type="match status" value="1"/>
</dbReference>
<evidence type="ECO:0000313" key="1">
    <source>
        <dbReference type="EMBL" id="AIH07963.1"/>
    </source>
</evidence>
<sequence length="391" mass="45665">MGILMTVNSVNLNSKKDFIINRLYENLPKKPYCTSDFFGLKIRDKKQAIRHSHIQINHPNFKRYIVIDADYPGAATAWRYDFDDNIPVPNLIVVNPENTHCHFYYELEAPVSFTESSSKRAQEFYNSVSKKLTEVLKGDSKYVGLIAKNPAHEKWIVEVPRLEKYSLHELVEHLELKPHEYRNINSEKPGIEKFVINGRNDHLFNEIRHQAYIDIRSYRSKTFVEWFDHVKSLLINANKNFSVPLPYSEVCATAKSIAKYCWKKDSYCFQEFCERQHIKAKKGGRAKSDKYVEMRRTAARLLRSGKTKTYISELLQVSYRSVLRWLQGIKVQAAIMHLSELKKLCDNAQNQILACFIASLIVIILDEHIYDLNESEELKITIKFKLKVPIQ</sequence>
<accession>A0A075X4N3</accession>
<geneLocation type="plasmid" evidence="1">
    <name>pD72-2</name>
</geneLocation>
<dbReference type="EMBL" id="KM977710">
    <property type="protein sequence ID" value="AIZ49259.1"/>
    <property type="molecule type" value="Genomic_DNA"/>
</dbReference>
<evidence type="ECO:0000313" key="2">
    <source>
        <dbReference type="EMBL" id="AIZ49259.1"/>
    </source>
</evidence>
<geneLocation type="plasmid" evidence="2">
    <name>pD46-3</name>
</geneLocation>
<dbReference type="EMBL" id="KM051846">
    <property type="protein sequence ID" value="AIH07963.1"/>
    <property type="molecule type" value="Genomic_DNA"/>
</dbReference>
<gene>
    <name evidence="1" type="primary">repA</name>
</gene>
<name>A0A075X4N3_ACIBA</name>
<dbReference type="Pfam" id="PF03090">
    <property type="entry name" value="Replicase"/>
    <property type="match status" value="1"/>
</dbReference>
<protein>
    <submittedName>
        <fullName evidence="1">RepA</fullName>
    </submittedName>
</protein>
<dbReference type="AlphaFoldDB" id="A0A075X4N3"/>
<reference evidence="1" key="1">
    <citation type="journal article" date="2014" name="J. Antimicrob. Chemother.">
        <title>Amikacin resistance plasmids in extensively antibiotic-resistant GC2 Acinetobacter baumannii from two Australian hospitals.</title>
        <authorList>
            <person name="Nigro S.J."/>
            <person name="Hall R.M."/>
        </authorList>
    </citation>
    <scope>NUCLEOTIDE SEQUENCE</scope>
    <source>
        <strain evidence="1">D72</strain>
        <plasmid evidence="1">pD72-2</plasmid>
    </source>
</reference>
<reference evidence="2" key="2">
    <citation type="journal article" date="2014" name="J. Antimicrob. Chemother.">
        <title>Carbapenem and amikacin resistance on a large conjugative Acinetobacter baumannii plasmid.</title>
        <authorList>
            <person name="Nigro S.J."/>
            <person name="Holt K.E."/>
            <person name="Pickard D."/>
            <person name="Hall R.M."/>
        </authorList>
    </citation>
    <scope>NUCLEOTIDE SEQUENCE</scope>
    <source>
        <strain evidence="2">D46</strain>
        <plasmid evidence="2">pD46-3</plasmid>
    </source>
</reference>